<name>A0ABW7C5W1_9CYAN</name>
<protein>
    <submittedName>
        <fullName evidence="3">WYL domain-containing protein</fullName>
    </submittedName>
</protein>
<evidence type="ECO:0000259" key="2">
    <source>
        <dbReference type="Pfam" id="PF25583"/>
    </source>
</evidence>
<reference evidence="4" key="1">
    <citation type="journal article" date="2024" name="Algal Res.">
        <title>Biochemical, toxicological and genomic investigation of a high-biomass producing Limnothrix strain isolated from Italian shallow drinking water reservoir.</title>
        <authorList>
            <person name="Simonazzi M."/>
            <person name="Shishido T.K."/>
            <person name="Delbaje E."/>
            <person name="Wahlsten M."/>
            <person name="Fewer D.P."/>
            <person name="Sivonen K."/>
            <person name="Pezzolesi L."/>
            <person name="Pistocchi R."/>
        </authorList>
    </citation>
    <scope>NUCLEOTIDE SEQUENCE [LARGE SCALE GENOMIC DNA]</scope>
    <source>
        <strain evidence="4">LRLZ20PSL1</strain>
    </source>
</reference>
<comment type="caution">
    <text evidence="3">The sequence shown here is derived from an EMBL/GenBank/DDBJ whole genome shotgun (WGS) entry which is preliminary data.</text>
</comment>
<feature type="domain" description="WYL" evidence="1">
    <location>
        <begin position="175"/>
        <end position="241"/>
    </location>
</feature>
<dbReference type="Pfam" id="PF25583">
    <property type="entry name" value="WCX"/>
    <property type="match status" value="1"/>
</dbReference>
<dbReference type="Proteomes" id="UP001604335">
    <property type="component" value="Unassembled WGS sequence"/>
</dbReference>
<dbReference type="InterPro" id="IPR057727">
    <property type="entry name" value="WCX_dom"/>
</dbReference>
<evidence type="ECO:0000259" key="1">
    <source>
        <dbReference type="Pfam" id="PF13280"/>
    </source>
</evidence>
<evidence type="ECO:0000313" key="3">
    <source>
        <dbReference type="EMBL" id="MFG3816595.1"/>
    </source>
</evidence>
<dbReference type="Pfam" id="PF13280">
    <property type="entry name" value="WYL"/>
    <property type="match status" value="1"/>
</dbReference>
<dbReference type="InterPro" id="IPR026881">
    <property type="entry name" value="WYL_dom"/>
</dbReference>
<accession>A0ABW7C5W1</accession>
<keyword evidence="4" id="KW-1185">Reference proteome</keyword>
<dbReference type="PANTHER" id="PTHR34580">
    <property type="match status" value="1"/>
</dbReference>
<sequence length="388" mass="43397">MATRSRHGYEEPIAFDRLMLLVALLAQEPGSGAIAAGGLEAIAAALRDRAAALGRPFPEDYPSIPTLRKDLATLRDYGLLGERMYRWGYYLGAGALTVAELTTALNGLRLLAIDLGDPKVGERLGPIQSRLKSWDQDQEGRLTYPLRRSLSRPVSEQDPITRLEQGQGWDRLVEQLDAIEEAILDGQAIELKVARSPQLDDRGERERLYPLQLLFYDVGWYLLYEKLDSGQFATRRIDRLSAEVRWLPMPPRGLRIQRQRLRKATGLLSAGWGLFLGEAADQIRELAGQEPLQLVVVRFRPPTARFIAEGDRRHPTQRLTWESGTSGEPSGLEFSVKLPRRSLGEFERWVRRYGSDAVVLEPPELVARFRQMAIALALAYGVGAGGSS</sequence>
<dbReference type="EMBL" id="JAZAQF010000016">
    <property type="protein sequence ID" value="MFG3816595.1"/>
    <property type="molecule type" value="Genomic_DNA"/>
</dbReference>
<gene>
    <name evidence="3" type="ORF">VPK24_03015</name>
</gene>
<dbReference type="PANTHER" id="PTHR34580:SF1">
    <property type="entry name" value="PROTEIN PAFC"/>
    <property type="match status" value="1"/>
</dbReference>
<dbReference type="InterPro" id="IPR051534">
    <property type="entry name" value="CBASS_pafABC_assoc_protein"/>
</dbReference>
<feature type="domain" description="WCX" evidence="2">
    <location>
        <begin position="294"/>
        <end position="375"/>
    </location>
</feature>
<evidence type="ECO:0000313" key="4">
    <source>
        <dbReference type="Proteomes" id="UP001604335"/>
    </source>
</evidence>
<dbReference type="RefSeq" id="WP_393010611.1">
    <property type="nucleotide sequence ID" value="NZ_JAZAQF010000016.1"/>
</dbReference>
<organism evidence="3 4">
    <name type="scientific">Limnothrix redekei LRLZ20PSL1</name>
    <dbReference type="NCBI Taxonomy" id="3112953"/>
    <lineage>
        <taxon>Bacteria</taxon>
        <taxon>Bacillati</taxon>
        <taxon>Cyanobacteriota</taxon>
        <taxon>Cyanophyceae</taxon>
        <taxon>Pseudanabaenales</taxon>
        <taxon>Pseudanabaenaceae</taxon>
        <taxon>Limnothrix</taxon>
    </lineage>
</organism>
<proteinExistence type="predicted"/>